<gene>
    <name evidence="1" type="ORF">CSOJ01_06104</name>
</gene>
<reference evidence="1 2" key="1">
    <citation type="journal article" date="2020" name="Phytopathology">
        <title>Genome Sequence Resources of Colletotrichum truncatum, C. plurivorum, C. musicola, and C. sojae: Four Species Pathogenic to Soybean (Glycine max).</title>
        <authorList>
            <person name="Rogerio F."/>
            <person name="Boufleur T.R."/>
            <person name="Ciampi-Guillardi M."/>
            <person name="Sukno S.A."/>
            <person name="Thon M.R."/>
            <person name="Massola Junior N.S."/>
            <person name="Baroncelli R."/>
        </authorList>
    </citation>
    <scope>NUCLEOTIDE SEQUENCE [LARGE SCALE GENOMIC DNA]</scope>
    <source>
        <strain evidence="1 2">LFN0009</strain>
    </source>
</reference>
<proteinExistence type="predicted"/>
<dbReference type="AlphaFoldDB" id="A0A8H6JD34"/>
<keyword evidence="2" id="KW-1185">Reference proteome</keyword>
<accession>A0A8H6JD34</accession>
<organism evidence="1 2">
    <name type="scientific">Colletotrichum sojae</name>
    <dbReference type="NCBI Taxonomy" id="2175907"/>
    <lineage>
        <taxon>Eukaryota</taxon>
        <taxon>Fungi</taxon>
        <taxon>Dikarya</taxon>
        <taxon>Ascomycota</taxon>
        <taxon>Pezizomycotina</taxon>
        <taxon>Sordariomycetes</taxon>
        <taxon>Hypocreomycetidae</taxon>
        <taxon>Glomerellales</taxon>
        <taxon>Glomerellaceae</taxon>
        <taxon>Colletotrichum</taxon>
        <taxon>Colletotrichum orchidearum species complex</taxon>
    </lineage>
</organism>
<evidence type="ECO:0000313" key="2">
    <source>
        <dbReference type="Proteomes" id="UP000652219"/>
    </source>
</evidence>
<dbReference type="Proteomes" id="UP000652219">
    <property type="component" value="Unassembled WGS sequence"/>
</dbReference>
<dbReference type="EMBL" id="WIGN01000082">
    <property type="protein sequence ID" value="KAF6810772.1"/>
    <property type="molecule type" value="Genomic_DNA"/>
</dbReference>
<evidence type="ECO:0000313" key="1">
    <source>
        <dbReference type="EMBL" id="KAF6810772.1"/>
    </source>
</evidence>
<protein>
    <submittedName>
        <fullName evidence="1">Uncharacterized protein</fullName>
    </submittedName>
</protein>
<name>A0A8H6JD34_9PEZI</name>
<sequence length="71" mass="7663">MGETVVSRATFGMARVLGFRITGRRLVEAPACQQPSHSCRAATGQRVQDQRLNHGLKSWPGSLQVAASDLV</sequence>
<comment type="caution">
    <text evidence="1">The sequence shown here is derived from an EMBL/GenBank/DDBJ whole genome shotgun (WGS) entry which is preliminary data.</text>
</comment>